<feature type="domain" description="HMA" evidence="1">
    <location>
        <begin position="10"/>
        <end position="64"/>
    </location>
</feature>
<gene>
    <name evidence="2" type="ORF">C8N28_1746</name>
</gene>
<evidence type="ECO:0000313" key="2">
    <source>
        <dbReference type="EMBL" id="TCK83156.1"/>
    </source>
</evidence>
<proteinExistence type="predicted"/>
<dbReference type="InterPro" id="IPR006121">
    <property type="entry name" value="HMA_dom"/>
</dbReference>
<reference evidence="2 3" key="1">
    <citation type="submission" date="2019-03" db="EMBL/GenBank/DDBJ databases">
        <title>Genomic Encyclopedia of Archaeal and Bacterial Type Strains, Phase II (KMG-II): from individual species to whole genera.</title>
        <authorList>
            <person name="Goeker M."/>
        </authorList>
    </citation>
    <scope>NUCLEOTIDE SEQUENCE [LARGE SCALE GENOMIC DNA]</scope>
    <source>
        <strain evidence="2 3">DSM 22554</strain>
    </source>
</reference>
<dbReference type="OrthoDB" id="677920at2"/>
<organism evidence="2 3">
    <name type="scientific">Albibacterium bauzanense</name>
    <dbReference type="NCBI Taxonomy" id="653929"/>
    <lineage>
        <taxon>Bacteria</taxon>
        <taxon>Pseudomonadati</taxon>
        <taxon>Bacteroidota</taxon>
        <taxon>Sphingobacteriia</taxon>
        <taxon>Sphingobacteriales</taxon>
        <taxon>Sphingobacteriaceae</taxon>
        <taxon>Albibacterium</taxon>
    </lineage>
</organism>
<evidence type="ECO:0000313" key="3">
    <source>
        <dbReference type="Proteomes" id="UP000294616"/>
    </source>
</evidence>
<keyword evidence="3" id="KW-1185">Reference proteome</keyword>
<dbReference type="RefSeq" id="WP_132223846.1">
    <property type="nucleotide sequence ID" value="NZ_SMGO01000002.1"/>
</dbReference>
<sequence>METLKFKTTLKCSGCVTKVTSGLNKIAGEGNWGVDLENTPKVLTVTAAVSDKEIKAVLEENGFEAERV</sequence>
<protein>
    <submittedName>
        <fullName evidence="2">Copper chaperone CopZ</fullName>
    </submittedName>
</protein>
<dbReference type="AlphaFoldDB" id="A0A4R1LUW1"/>
<dbReference type="CDD" id="cd00371">
    <property type="entry name" value="HMA"/>
    <property type="match status" value="1"/>
</dbReference>
<dbReference type="GO" id="GO:0046872">
    <property type="term" value="F:metal ion binding"/>
    <property type="evidence" value="ECO:0007669"/>
    <property type="project" value="InterPro"/>
</dbReference>
<dbReference type="InterPro" id="IPR036163">
    <property type="entry name" value="HMA_dom_sf"/>
</dbReference>
<evidence type="ECO:0000259" key="1">
    <source>
        <dbReference type="Pfam" id="PF00403"/>
    </source>
</evidence>
<accession>A0A4R1LUW1</accession>
<comment type="caution">
    <text evidence="2">The sequence shown here is derived from an EMBL/GenBank/DDBJ whole genome shotgun (WGS) entry which is preliminary data.</text>
</comment>
<dbReference type="SUPFAM" id="SSF55008">
    <property type="entry name" value="HMA, heavy metal-associated domain"/>
    <property type="match status" value="1"/>
</dbReference>
<dbReference type="EMBL" id="SMGO01000002">
    <property type="protein sequence ID" value="TCK83156.1"/>
    <property type="molecule type" value="Genomic_DNA"/>
</dbReference>
<dbReference type="Gene3D" id="3.30.70.100">
    <property type="match status" value="1"/>
</dbReference>
<name>A0A4R1LUW1_9SPHI</name>
<dbReference type="Proteomes" id="UP000294616">
    <property type="component" value="Unassembled WGS sequence"/>
</dbReference>
<dbReference type="Pfam" id="PF00403">
    <property type="entry name" value="HMA"/>
    <property type="match status" value="1"/>
</dbReference>